<evidence type="ECO:0000313" key="4">
    <source>
        <dbReference type="Proteomes" id="UP000295050"/>
    </source>
</evidence>
<dbReference type="SMART" id="SM00530">
    <property type="entry name" value="HTH_XRE"/>
    <property type="match status" value="1"/>
</dbReference>
<dbReference type="AlphaFoldDB" id="A0A4R2RNR8"/>
<dbReference type="CDD" id="cd00093">
    <property type="entry name" value="HTH_XRE"/>
    <property type="match status" value="1"/>
</dbReference>
<dbReference type="Pfam" id="PF01381">
    <property type="entry name" value="HTH_3"/>
    <property type="match status" value="1"/>
</dbReference>
<reference evidence="3 4" key="1">
    <citation type="submission" date="2019-03" db="EMBL/GenBank/DDBJ databases">
        <title>Genomic Encyclopedia of Type Strains, Phase IV (KMG-IV): sequencing the most valuable type-strain genomes for metagenomic binning, comparative biology and taxonomic classification.</title>
        <authorList>
            <person name="Goeker M."/>
        </authorList>
    </citation>
    <scope>NUCLEOTIDE SEQUENCE [LARGE SCALE GENOMIC DNA]</scope>
    <source>
        <strain evidence="3 4">DSM 24766</strain>
    </source>
</reference>
<dbReference type="EMBL" id="SLXU01000005">
    <property type="protein sequence ID" value="TCP61451.1"/>
    <property type="molecule type" value="Genomic_DNA"/>
</dbReference>
<protein>
    <submittedName>
        <fullName evidence="3">Y4mF family transcriptional regulator</fullName>
    </submittedName>
</protein>
<dbReference type="GO" id="GO:0003677">
    <property type="term" value="F:DNA binding"/>
    <property type="evidence" value="ECO:0007669"/>
    <property type="project" value="InterPro"/>
</dbReference>
<dbReference type="InterPro" id="IPR001387">
    <property type="entry name" value="Cro/C1-type_HTH"/>
</dbReference>
<feature type="compositionally biased region" description="Acidic residues" evidence="1">
    <location>
        <begin position="104"/>
        <end position="121"/>
    </location>
</feature>
<organism evidence="3 4">
    <name type="scientific">Rhodovulum bhavnagarense</name>
    <dbReference type="NCBI Taxonomy" id="992286"/>
    <lineage>
        <taxon>Bacteria</taxon>
        <taxon>Pseudomonadati</taxon>
        <taxon>Pseudomonadota</taxon>
        <taxon>Alphaproteobacteria</taxon>
        <taxon>Rhodobacterales</taxon>
        <taxon>Paracoccaceae</taxon>
        <taxon>Rhodovulum</taxon>
    </lineage>
</organism>
<evidence type="ECO:0000313" key="3">
    <source>
        <dbReference type="EMBL" id="TCP61451.1"/>
    </source>
</evidence>
<feature type="region of interest" description="Disordered" evidence="1">
    <location>
        <begin position="101"/>
        <end position="121"/>
    </location>
</feature>
<dbReference type="PROSITE" id="PS50943">
    <property type="entry name" value="HTH_CROC1"/>
    <property type="match status" value="1"/>
</dbReference>
<dbReference type="Gene3D" id="1.10.260.40">
    <property type="entry name" value="lambda repressor-like DNA-binding domains"/>
    <property type="match status" value="1"/>
</dbReference>
<gene>
    <name evidence="3" type="ORF">EV663_105169</name>
</gene>
<dbReference type="InterPro" id="IPR010982">
    <property type="entry name" value="Lambda_DNA-bd_dom_sf"/>
</dbReference>
<keyword evidence="4" id="KW-1185">Reference proteome</keyword>
<evidence type="ECO:0000256" key="1">
    <source>
        <dbReference type="SAM" id="MobiDB-lite"/>
    </source>
</evidence>
<feature type="domain" description="HTH cro/C1-type" evidence="2">
    <location>
        <begin position="46"/>
        <end position="99"/>
    </location>
</feature>
<evidence type="ECO:0000259" key="2">
    <source>
        <dbReference type="PROSITE" id="PS50943"/>
    </source>
</evidence>
<proteinExistence type="predicted"/>
<dbReference type="SUPFAM" id="SSF47413">
    <property type="entry name" value="lambda repressor-like DNA-binding domains"/>
    <property type="match status" value="1"/>
</dbReference>
<sequence length="121" mass="13262">MFPTGNMSFPSHAERDTTMNSDRQGPRMLEPESSGAEDARRFGALVRAQRKARGLRQEDVASATGVGRRYVVDMENGKPTLRIGPALMIARYLGIVPVLQSPPLDEDLPEGIPDDLPSLED</sequence>
<comment type="caution">
    <text evidence="3">The sequence shown here is derived from an EMBL/GenBank/DDBJ whole genome shotgun (WGS) entry which is preliminary data.</text>
</comment>
<accession>A0A4R2RNR8</accession>
<name>A0A4R2RNR8_9RHOB</name>
<feature type="region of interest" description="Disordered" evidence="1">
    <location>
        <begin position="1"/>
        <end position="42"/>
    </location>
</feature>
<dbReference type="Proteomes" id="UP000295050">
    <property type="component" value="Unassembled WGS sequence"/>
</dbReference>